<dbReference type="Pfam" id="PF00400">
    <property type="entry name" value="WD40"/>
    <property type="match status" value="1"/>
</dbReference>
<dbReference type="InterPro" id="IPR036322">
    <property type="entry name" value="WD40_repeat_dom_sf"/>
</dbReference>
<dbReference type="Proteomes" id="UP001383192">
    <property type="component" value="Unassembled WGS sequence"/>
</dbReference>
<dbReference type="EMBL" id="JAYKXP010000082">
    <property type="protein sequence ID" value="KAK7029486.1"/>
    <property type="molecule type" value="Genomic_DNA"/>
</dbReference>
<keyword evidence="2" id="KW-1185">Reference proteome</keyword>
<dbReference type="SMART" id="SM00320">
    <property type="entry name" value="WD40"/>
    <property type="match status" value="2"/>
</dbReference>
<evidence type="ECO:0000313" key="1">
    <source>
        <dbReference type="EMBL" id="KAK7029486.1"/>
    </source>
</evidence>
<proteinExistence type="predicted"/>
<dbReference type="AlphaFoldDB" id="A0AAW0BS01"/>
<dbReference type="Gene3D" id="2.130.10.10">
    <property type="entry name" value="YVTN repeat-like/Quinoprotein amine dehydrogenase"/>
    <property type="match status" value="2"/>
</dbReference>
<sequence length="428" mass="46498">MFARPYKLVSTFSGPQNAILSLSFSTDGNFLAATGLDGITIWDLRTMTQTPIPERYLSPEASEDMVSVSTWAFFERTSRHVLFFGCLLGDIIAWHWNDQKRVFEYFARATPNTAKKQILSMDLHTQKIVSKRSAHLAVSCQDRSVAVWKLSSVGEFSPVFAIKLDIIPKTVRFDNARNLHVFAYMGGEVVCLDRSGAIASNRSTDIERMGSVAFERSTERIIVSTGKDLRILSMDTLKHHNTLANSAPSVVLYPRQVTFAENNTKAVGGTDSGHAVLYDLKDGSIMQRLDYPQGGLVQTVAVHSLSAFGTSSLVPISEQATQTTTLVPISEQSHYSSITPRTPVPDIRTVAVSECASDAGPGIRTVAISEYASEAGPDIRTVANSAYSSTAVVNVVRADDGQQTGSATSMKSETHPLLLINQDGAVAL</sequence>
<dbReference type="InterPro" id="IPR001680">
    <property type="entry name" value="WD40_rpt"/>
</dbReference>
<evidence type="ECO:0008006" key="3">
    <source>
        <dbReference type="Google" id="ProtNLM"/>
    </source>
</evidence>
<organism evidence="1 2">
    <name type="scientific">Paramarasmius palmivorus</name>
    <dbReference type="NCBI Taxonomy" id="297713"/>
    <lineage>
        <taxon>Eukaryota</taxon>
        <taxon>Fungi</taxon>
        <taxon>Dikarya</taxon>
        <taxon>Basidiomycota</taxon>
        <taxon>Agaricomycotina</taxon>
        <taxon>Agaricomycetes</taxon>
        <taxon>Agaricomycetidae</taxon>
        <taxon>Agaricales</taxon>
        <taxon>Marasmiineae</taxon>
        <taxon>Marasmiaceae</taxon>
        <taxon>Paramarasmius</taxon>
    </lineage>
</organism>
<gene>
    <name evidence="1" type="ORF">VNI00_014519</name>
</gene>
<protein>
    <recommendedName>
        <fullName evidence="3">WD40 repeat-like protein</fullName>
    </recommendedName>
</protein>
<accession>A0AAW0BS01</accession>
<reference evidence="1 2" key="1">
    <citation type="submission" date="2024-01" db="EMBL/GenBank/DDBJ databases">
        <title>A draft genome for a cacao thread blight-causing isolate of Paramarasmius palmivorus.</title>
        <authorList>
            <person name="Baruah I.K."/>
            <person name="Bukari Y."/>
            <person name="Amoako-Attah I."/>
            <person name="Meinhardt L.W."/>
            <person name="Bailey B.A."/>
            <person name="Cohen S.P."/>
        </authorList>
    </citation>
    <scope>NUCLEOTIDE SEQUENCE [LARGE SCALE GENOMIC DNA]</scope>
    <source>
        <strain evidence="1 2">GH-12</strain>
    </source>
</reference>
<name>A0AAW0BS01_9AGAR</name>
<evidence type="ECO:0000313" key="2">
    <source>
        <dbReference type="Proteomes" id="UP001383192"/>
    </source>
</evidence>
<dbReference type="InterPro" id="IPR015943">
    <property type="entry name" value="WD40/YVTN_repeat-like_dom_sf"/>
</dbReference>
<dbReference type="SUPFAM" id="SSF50978">
    <property type="entry name" value="WD40 repeat-like"/>
    <property type="match status" value="1"/>
</dbReference>
<comment type="caution">
    <text evidence="1">The sequence shown here is derived from an EMBL/GenBank/DDBJ whole genome shotgun (WGS) entry which is preliminary data.</text>
</comment>